<evidence type="ECO:0000259" key="2">
    <source>
        <dbReference type="PROSITE" id="PS50829"/>
    </source>
</evidence>
<dbReference type="InterPro" id="IPR045894">
    <property type="entry name" value="At5g08430-like"/>
</dbReference>
<sequence length="356" mass="39924">MIQNLIDLANEKGWRRELYEYLQKREKLQNPVEQERLLHEIPQAIAEDLESESPTSDVPEDGELESLTPYVSDKRVENNSRELRKSASKQASLVTEVPKAVEGGFLWKATKPDVPGDLELESQIPVVPDKGVKNNLQELWKTTSKKAHLVSEAPKAVADGFLLKATKLDIADLVKEETNSPKSTSGLYAASKVPLFNMEMNSTVLNVFSRGTAAVHQSSTMPLQQQPVQHIDLNEDVSNADESNETKICKASEDRPVNPSQPDVKQLSDDDEGKKSKTTIQVPAEVLESLIWYYRDPHGAVQGPFSLTSLKRWSDGNYFPPNFMVWKDGQSQFESELLVTILNQFFPVDQSANNQF</sequence>
<dbReference type="EMBL" id="CAXHTB010000017">
    <property type="protein sequence ID" value="CAL0323858.1"/>
    <property type="molecule type" value="Genomic_DNA"/>
</dbReference>
<dbReference type="Proteomes" id="UP001497480">
    <property type="component" value="Unassembled WGS sequence"/>
</dbReference>
<comment type="caution">
    <text evidence="3">The sequence shown here is derived from an EMBL/GenBank/DDBJ whole genome shotgun (WGS) entry which is preliminary data.</text>
</comment>
<feature type="domain" description="GYF" evidence="2">
    <location>
        <begin position="289"/>
        <end position="343"/>
    </location>
</feature>
<dbReference type="PROSITE" id="PS50829">
    <property type="entry name" value="GYF"/>
    <property type="match status" value="1"/>
</dbReference>
<dbReference type="AlphaFoldDB" id="A0AAV1XRB9"/>
<dbReference type="PANTHER" id="PTHR46851:SF11">
    <property type="entry name" value="GYF DOMAIN-CONTAINING PROTEIN"/>
    <property type="match status" value="1"/>
</dbReference>
<evidence type="ECO:0000256" key="1">
    <source>
        <dbReference type="SAM" id="MobiDB-lite"/>
    </source>
</evidence>
<dbReference type="Pfam" id="PF25980">
    <property type="entry name" value="NERD_plant"/>
    <property type="match status" value="1"/>
</dbReference>
<dbReference type="PANTHER" id="PTHR46851">
    <property type="entry name" value="OS01G0884500 PROTEIN"/>
    <property type="match status" value="1"/>
</dbReference>
<dbReference type="InterPro" id="IPR058668">
    <property type="entry name" value="NERD_dom"/>
</dbReference>
<evidence type="ECO:0000313" key="3">
    <source>
        <dbReference type="EMBL" id="CAL0323858.1"/>
    </source>
</evidence>
<accession>A0AAV1XRB9</accession>
<keyword evidence="4" id="KW-1185">Reference proteome</keyword>
<organism evidence="3 4">
    <name type="scientific">Lupinus luteus</name>
    <name type="common">European yellow lupine</name>
    <dbReference type="NCBI Taxonomy" id="3873"/>
    <lineage>
        <taxon>Eukaryota</taxon>
        <taxon>Viridiplantae</taxon>
        <taxon>Streptophyta</taxon>
        <taxon>Embryophyta</taxon>
        <taxon>Tracheophyta</taxon>
        <taxon>Spermatophyta</taxon>
        <taxon>Magnoliopsida</taxon>
        <taxon>eudicotyledons</taxon>
        <taxon>Gunneridae</taxon>
        <taxon>Pentapetalae</taxon>
        <taxon>rosids</taxon>
        <taxon>fabids</taxon>
        <taxon>Fabales</taxon>
        <taxon>Fabaceae</taxon>
        <taxon>Papilionoideae</taxon>
        <taxon>50 kb inversion clade</taxon>
        <taxon>genistoids sensu lato</taxon>
        <taxon>core genistoids</taxon>
        <taxon>Genisteae</taxon>
        <taxon>Lupinus</taxon>
    </lineage>
</organism>
<dbReference type="SMART" id="SM00444">
    <property type="entry name" value="GYF"/>
    <property type="match status" value="1"/>
</dbReference>
<feature type="compositionally biased region" description="Basic and acidic residues" evidence="1">
    <location>
        <begin position="266"/>
        <end position="275"/>
    </location>
</feature>
<dbReference type="Gene3D" id="3.30.1490.40">
    <property type="match status" value="1"/>
</dbReference>
<reference evidence="3 4" key="1">
    <citation type="submission" date="2024-03" db="EMBL/GenBank/DDBJ databases">
        <authorList>
            <person name="Martinez-Hernandez J."/>
        </authorList>
    </citation>
    <scope>NUCLEOTIDE SEQUENCE [LARGE SCALE GENOMIC DNA]</scope>
</reference>
<gene>
    <name evidence="3" type="ORF">LLUT_LOCUS24918</name>
</gene>
<feature type="compositionally biased region" description="Basic and acidic residues" evidence="1">
    <location>
        <begin position="244"/>
        <end position="256"/>
    </location>
</feature>
<protein>
    <recommendedName>
        <fullName evidence="2">GYF domain-containing protein</fullName>
    </recommendedName>
</protein>
<dbReference type="InterPro" id="IPR003169">
    <property type="entry name" value="GYF"/>
</dbReference>
<dbReference type="Pfam" id="PF02213">
    <property type="entry name" value="GYF"/>
    <property type="match status" value="1"/>
</dbReference>
<dbReference type="SUPFAM" id="SSF55277">
    <property type="entry name" value="GYF domain"/>
    <property type="match status" value="1"/>
</dbReference>
<feature type="region of interest" description="Disordered" evidence="1">
    <location>
        <begin position="238"/>
        <end position="279"/>
    </location>
</feature>
<evidence type="ECO:0000313" key="4">
    <source>
        <dbReference type="Proteomes" id="UP001497480"/>
    </source>
</evidence>
<dbReference type="InterPro" id="IPR035445">
    <property type="entry name" value="GYF-like_dom_sf"/>
</dbReference>
<proteinExistence type="predicted"/>
<name>A0AAV1XRB9_LUPLU</name>